<sequence length="143" mass="16564">MTFEDEKDYIMRIIKEMVRVLFSLMLGKKYVAVEMERDNGYEVSGRKLAELLEMIDCGEINKAENLLLESLDYSDKNSIAAAAMFYQYLSEKEEKFLIEHDFSREEVLDGISRLMRQAGYADVIDIVEGTVIGIDTYSEYNKI</sequence>
<accession>A0A317G2A3</accession>
<dbReference type="Proteomes" id="UP000245488">
    <property type="component" value="Chromosome"/>
</dbReference>
<comment type="caution">
    <text evidence="1">The sequence shown here is derived from an EMBL/GenBank/DDBJ whole genome shotgun (WGS) entry which is preliminary data.</text>
</comment>
<dbReference type="InterPro" id="IPR045507">
    <property type="entry name" value="DUF6483"/>
</dbReference>
<protein>
    <submittedName>
        <fullName evidence="1">Uncharacterized protein</fullName>
    </submittedName>
</protein>
<dbReference type="EMBL" id="NXNG01000001">
    <property type="protein sequence ID" value="PWT26550.1"/>
    <property type="molecule type" value="Genomic_DNA"/>
</dbReference>
<gene>
    <name evidence="1" type="ORF">CPT75_05135</name>
</gene>
<evidence type="ECO:0000313" key="1">
    <source>
        <dbReference type="EMBL" id="PWT26550.1"/>
    </source>
</evidence>
<reference evidence="1 2" key="1">
    <citation type="submission" date="2017-09" db="EMBL/GenBank/DDBJ databases">
        <title>High-quality draft genome sequence of Butyrivibrio fibrisolvens INBov1, isolated from cow rumen.</title>
        <authorList>
            <person name="Rodriguez Hernaez J."/>
            <person name="Rivarola M."/>
            <person name="Paniego N."/>
            <person name="Cravero S."/>
            <person name="Ceron Cucchi M."/>
            <person name="Martinez M.C."/>
        </authorList>
    </citation>
    <scope>NUCLEOTIDE SEQUENCE [LARGE SCALE GENOMIC DNA]</scope>
    <source>
        <strain evidence="1 2">INBov1</strain>
    </source>
</reference>
<evidence type="ECO:0000313" key="2">
    <source>
        <dbReference type="Proteomes" id="UP000245488"/>
    </source>
</evidence>
<proteinExistence type="predicted"/>
<dbReference type="Pfam" id="PF20092">
    <property type="entry name" value="DUF6483"/>
    <property type="match status" value="1"/>
</dbReference>
<dbReference type="AlphaFoldDB" id="A0A317G2A3"/>
<keyword evidence="2" id="KW-1185">Reference proteome</keyword>
<organism evidence="1 2">
    <name type="scientific">Butyrivibrio fibrisolvens</name>
    <dbReference type="NCBI Taxonomy" id="831"/>
    <lineage>
        <taxon>Bacteria</taxon>
        <taxon>Bacillati</taxon>
        <taxon>Bacillota</taxon>
        <taxon>Clostridia</taxon>
        <taxon>Lachnospirales</taxon>
        <taxon>Lachnospiraceae</taxon>
        <taxon>Butyrivibrio</taxon>
    </lineage>
</organism>
<name>A0A317G2A3_BUTFI</name>
<dbReference type="RefSeq" id="WP_110072337.1">
    <property type="nucleotide sequence ID" value="NZ_CM009896.1"/>
</dbReference>